<dbReference type="GO" id="GO:0015074">
    <property type="term" value="P:DNA integration"/>
    <property type="evidence" value="ECO:0007669"/>
    <property type="project" value="InterPro"/>
</dbReference>
<dbReference type="InterPro" id="IPR001584">
    <property type="entry name" value="Integrase_cat-core"/>
</dbReference>
<dbReference type="SUPFAM" id="SSF46689">
    <property type="entry name" value="Homeodomain-like"/>
    <property type="match status" value="1"/>
</dbReference>
<sequence>MTLYQKLKASGNPQAVAQITISLLESHSVKETAKILGVTPRWVYKLRERFRLSNGDISACIKKRGPKFRMPNRTPEHIENLVVTLAKETNLGSKRLALFIKNTFNIQLSPFTIRNIRRRYGIHCRKHKTLTGSRRFATDFSAFEPLQLWQIDAKHIADQSALPPEAYASIFKNKLPPFQFTAIDIKTRLRFIAYADSLDFKNGLTFMLLVAAWLRAFGVKHQLFFQTDNGAEFGGSAGSRKRKLIQKLIFDHWNVSLLNIPERNKETNCFVERSHRTDDEEFYALNLKKVTSRTSFLKMAQNWILYFNYRRPHFGKNMNGMTPVEALKFYRCFYHPAIGSMPVVVLDQLSNYTSLLFDISSLPWDNLPRNKKLLNETMAHYIISRHSSLYISLSVLFCYNIVKKSPSQRLEGRGCKITRSR</sequence>
<dbReference type="PROSITE" id="PS50994">
    <property type="entry name" value="INTEGRASE"/>
    <property type="match status" value="1"/>
</dbReference>
<dbReference type="EMBL" id="CP002131">
    <property type="protein sequence ID" value="ADL07937.1"/>
    <property type="molecule type" value="Genomic_DNA"/>
</dbReference>
<dbReference type="eggNOG" id="COG2801">
    <property type="taxonomic scope" value="Bacteria"/>
</dbReference>
<reference evidence="2 3" key="1">
    <citation type="journal article" date="2010" name="Stand. Genomic Sci.">
        <title>Complete genome sequence of Thermosediminibacter oceani type strain (JW/IW-1228P).</title>
        <authorList>
            <person name="Pitluck S."/>
            <person name="Yasawong M."/>
            <person name="Munk C."/>
            <person name="Nolan M."/>
            <person name="Lapidus A."/>
            <person name="Lucas S."/>
            <person name="Glavina Del Rio T."/>
            <person name="Tice H."/>
            <person name="Cheng J.F."/>
            <person name="Bruce D."/>
            <person name="Detter C."/>
            <person name="Tapia R."/>
            <person name="Han C."/>
            <person name="Goodwin L."/>
            <person name="Liolios K."/>
            <person name="Ivanova N."/>
            <person name="Mavromatis K."/>
            <person name="Mikhailova N."/>
            <person name="Pati A."/>
            <person name="Chen A."/>
            <person name="Palaniappan K."/>
            <person name="Land M."/>
            <person name="Hauser L."/>
            <person name="Chang Y.J."/>
            <person name="Jeffries C.D."/>
            <person name="Rohde M."/>
            <person name="Spring S."/>
            <person name="Sikorski J."/>
            <person name="Goker M."/>
            <person name="Woyke T."/>
            <person name="Bristow J."/>
            <person name="Eisen J.A."/>
            <person name="Markowitz V."/>
            <person name="Hugenholtz P."/>
            <person name="Kyrpides N.C."/>
            <person name="Klenk H.P."/>
        </authorList>
    </citation>
    <scope>NUCLEOTIDE SEQUENCE [LARGE SCALE GENOMIC DNA]</scope>
    <source>
        <strain evidence="3">ATCC BAA-1034 / DSM 16646 / JW/IW-1228P</strain>
    </source>
</reference>
<organism evidence="2 3">
    <name type="scientific">Thermosediminibacter oceani (strain ATCC BAA-1034 / DSM 16646 / JW/IW-1228P)</name>
    <dbReference type="NCBI Taxonomy" id="555079"/>
    <lineage>
        <taxon>Bacteria</taxon>
        <taxon>Bacillati</taxon>
        <taxon>Bacillota</taxon>
        <taxon>Clostridia</taxon>
        <taxon>Thermosediminibacterales</taxon>
        <taxon>Thermosediminibacteraceae</taxon>
        <taxon>Thermosediminibacter</taxon>
    </lineage>
</organism>
<dbReference type="GO" id="GO:0003676">
    <property type="term" value="F:nucleic acid binding"/>
    <property type="evidence" value="ECO:0007669"/>
    <property type="project" value="InterPro"/>
</dbReference>
<proteinExistence type="predicted"/>
<accession>D9S3G0</accession>
<dbReference type="InterPro" id="IPR009057">
    <property type="entry name" value="Homeodomain-like_sf"/>
</dbReference>
<feature type="domain" description="Integrase catalytic" evidence="1">
    <location>
        <begin position="141"/>
        <end position="331"/>
    </location>
</feature>
<dbReference type="STRING" id="555079.Toce_1179"/>
<dbReference type="Proteomes" id="UP000000272">
    <property type="component" value="Chromosome"/>
</dbReference>
<evidence type="ECO:0000259" key="1">
    <source>
        <dbReference type="PROSITE" id="PS50994"/>
    </source>
</evidence>
<gene>
    <name evidence="2" type="ordered locus">Toce_1179</name>
</gene>
<protein>
    <submittedName>
        <fullName evidence="2">Integrase catalytic region</fullName>
    </submittedName>
</protein>
<dbReference type="SUPFAM" id="SSF53098">
    <property type="entry name" value="Ribonuclease H-like"/>
    <property type="match status" value="1"/>
</dbReference>
<keyword evidence="3" id="KW-1185">Reference proteome</keyword>
<name>D9S3G0_THEOJ</name>
<dbReference type="InterPro" id="IPR036397">
    <property type="entry name" value="RNaseH_sf"/>
</dbReference>
<evidence type="ECO:0000313" key="3">
    <source>
        <dbReference type="Proteomes" id="UP000000272"/>
    </source>
</evidence>
<dbReference type="AlphaFoldDB" id="D9S3G0"/>
<evidence type="ECO:0000313" key="2">
    <source>
        <dbReference type="EMBL" id="ADL07937.1"/>
    </source>
</evidence>
<dbReference type="KEGG" id="toc:Toce_1179"/>
<dbReference type="Gene3D" id="3.30.420.10">
    <property type="entry name" value="Ribonuclease H-like superfamily/Ribonuclease H"/>
    <property type="match status" value="1"/>
</dbReference>
<dbReference type="HOGENOM" id="CLU_696251_0_0_9"/>
<dbReference type="InterPro" id="IPR012337">
    <property type="entry name" value="RNaseH-like_sf"/>
</dbReference>